<protein>
    <submittedName>
        <fullName evidence="2">Glyoxalase</fullName>
    </submittedName>
</protein>
<name>A0A317JT28_9BACT</name>
<dbReference type="EMBL" id="PSRQ01000048">
    <property type="protein sequence ID" value="PWU23009.1"/>
    <property type="molecule type" value="Genomic_DNA"/>
</dbReference>
<feature type="domain" description="VOC" evidence="1">
    <location>
        <begin position="4"/>
        <end position="112"/>
    </location>
</feature>
<dbReference type="PROSITE" id="PS51819">
    <property type="entry name" value="VOC"/>
    <property type="match status" value="1"/>
</dbReference>
<evidence type="ECO:0000313" key="2">
    <source>
        <dbReference type="EMBL" id="PWU23009.1"/>
    </source>
</evidence>
<gene>
    <name evidence="2" type="ORF">C5B42_04350</name>
</gene>
<dbReference type="InterPro" id="IPR029068">
    <property type="entry name" value="Glyas_Bleomycin-R_OHBP_Dase"/>
</dbReference>
<dbReference type="SUPFAM" id="SSF54593">
    <property type="entry name" value="Glyoxalase/Bleomycin resistance protein/Dihydroxybiphenyl dioxygenase"/>
    <property type="match status" value="1"/>
</dbReference>
<dbReference type="InterPro" id="IPR004360">
    <property type="entry name" value="Glyas_Fos-R_dOase_dom"/>
</dbReference>
<dbReference type="Proteomes" id="UP000246104">
    <property type="component" value="Unassembled WGS sequence"/>
</dbReference>
<dbReference type="InterPro" id="IPR037523">
    <property type="entry name" value="VOC_core"/>
</dbReference>
<dbReference type="Pfam" id="PF00903">
    <property type="entry name" value="Glyoxalase"/>
    <property type="match status" value="1"/>
</dbReference>
<comment type="caution">
    <text evidence="2">The sequence shown here is derived from an EMBL/GenBank/DDBJ whole genome shotgun (WGS) entry which is preliminary data.</text>
</comment>
<proteinExistence type="predicted"/>
<accession>A0A317JT28</accession>
<organism evidence="2 3">
    <name type="scientific">Candidatus Cerribacteria bacterium 'Amazon FNV 2010 28 9'</name>
    <dbReference type="NCBI Taxonomy" id="2081795"/>
    <lineage>
        <taxon>Bacteria</taxon>
        <taxon>Candidatus Cerribacteria</taxon>
    </lineage>
</organism>
<reference evidence="2 3" key="1">
    <citation type="submission" date="2018-02" db="EMBL/GenBank/DDBJ databases">
        <title>Genomic Reconstructions from Amazon Rainforest and Pasture Soil Reveal Novel Insights into the Physiology of Candidate Phyla in Tropical Sites.</title>
        <authorList>
            <person name="Kroeger M.E."/>
            <person name="Delmont T."/>
            <person name="Eren A.M."/>
            <person name="Guo J."/>
            <person name="Meyer K.M."/>
            <person name="Khan K."/>
            <person name="Rodrigues J.L.M."/>
            <person name="Bohannan B.J.M."/>
            <person name="Tringe S."/>
            <person name="Borges C.D."/>
            <person name="Tiedje J."/>
            <person name="Tsai S.M."/>
            <person name="Nusslein K."/>
        </authorList>
    </citation>
    <scope>NUCLEOTIDE SEQUENCE [LARGE SCALE GENOMIC DNA]</scope>
    <source>
        <strain evidence="2">Amazon FNV 2010 28 9</strain>
    </source>
</reference>
<evidence type="ECO:0000259" key="1">
    <source>
        <dbReference type="PROSITE" id="PS51819"/>
    </source>
</evidence>
<dbReference type="Gene3D" id="3.10.180.10">
    <property type="entry name" value="2,3-Dihydroxybiphenyl 1,2-Dioxygenase, domain 1"/>
    <property type="match status" value="1"/>
</dbReference>
<sequence>MANPIKLIVYSTKNIEAAKQLLHTFLGIDPYVDSPYYVGFKVEGLEVGLTPSHQEHITGPIAYTDVSDIKASLQSLVDAGATVVQKPKDVGNGLLVASVQDADGNILGLRQAA</sequence>
<dbReference type="AlphaFoldDB" id="A0A317JT28"/>
<evidence type="ECO:0000313" key="3">
    <source>
        <dbReference type="Proteomes" id="UP000246104"/>
    </source>
</evidence>